<gene>
    <name evidence="2" type="primary">SUVZ08G1220</name>
    <name evidence="2" type="ORF">SUVZ_08G1220</name>
</gene>
<evidence type="ECO:0000259" key="1">
    <source>
        <dbReference type="Pfam" id="PF12697"/>
    </source>
</evidence>
<dbReference type="Pfam" id="PF12697">
    <property type="entry name" value="Abhydrolase_6"/>
    <property type="match status" value="1"/>
</dbReference>
<dbReference type="PANTHER" id="PTHR43194:SF2">
    <property type="entry name" value="PEROXISOMAL MEMBRANE PROTEIN LPX1"/>
    <property type="match status" value="1"/>
</dbReference>
<evidence type="ECO:0000313" key="2">
    <source>
        <dbReference type="EMBL" id="CAI4064751.1"/>
    </source>
</evidence>
<dbReference type="SUPFAM" id="SSF53474">
    <property type="entry name" value="alpha/beta-Hydrolases"/>
    <property type="match status" value="1"/>
</dbReference>
<dbReference type="EMBL" id="OX365935">
    <property type="protein sequence ID" value="CAI4064751.1"/>
    <property type="molecule type" value="Genomic_DNA"/>
</dbReference>
<organism evidence="2 3">
    <name type="scientific">Saccharomyces uvarum</name>
    <name type="common">Yeast</name>
    <name type="synonym">Saccharomyces bayanus var. uvarum</name>
    <dbReference type="NCBI Taxonomy" id="230603"/>
    <lineage>
        <taxon>Eukaryota</taxon>
        <taxon>Fungi</taxon>
        <taxon>Dikarya</taxon>
        <taxon>Ascomycota</taxon>
        <taxon>Saccharomycotina</taxon>
        <taxon>Saccharomycetes</taxon>
        <taxon>Saccharomycetales</taxon>
        <taxon>Saccharomycetaceae</taxon>
        <taxon>Saccharomyces</taxon>
    </lineage>
</organism>
<evidence type="ECO:0000313" key="3">
    <source>
        <dbReference type="Proteomes" id="UP001162085"/>
    </source>
</evidence>
<sequence length="381" mass="42813">MEHTFTKETKTCSASWPRAPRGTLCAADRLDLVYDVYTNTSERHRHPGATSVNIVFLHGSGMSKVVWEYYLPRIAAADPDGHYAVHKLVLIDQVTHGDSGVRNRGKLGTVFDWTDGARDVVKIAADEFGGYEEGSPPALNVAIGHSMGGFQALVSDVLQPNLFHLLILIEPVVVTRQASPAAAAAGLSQIPEGLYNALRLKTRDRFRSESDYVKYMRNNSFFANAHGQILQNIIDFERTAPEDNGSVRTKMDQAQNLLCYMNMQSFAPFLISNVKFVRKRTIHIVGARSNWCPPENQLFLQKTLQNYHLDTIPGGSHLVNIEAPDLVIDKINHHIREFVLTYPLQPALLSRLSLEERMAKFDRAFESFKDRALIKTRNPKL</sequence>
<name>A0ABN8X0D1_SACUV</name>
<proteinExistence type="predicted"/>
<dbReference type="InterPro" id="IPR029058">
    <property type="entry name" value="AB_hydrolase_fold"/>
</dbReference>
<dbReference type="Proteomes" id="UP001162085">
    <property type="component" value="Chromosome 8"/>
</dbReference>
<protein>
    <recommendedName>
        <fullName evidence="1">AB hydrolase-1 domain-containing protein</fullName>
    </recommendedName>
</protein>
<dbReference type="Gene3D" id="3.40.50.1820">
    <property type="entry name" value="alpha/beta hydrolase"/>
    <property type="match status" value="1"/>
</dbReference>
<accession>A0ABN8X0D1</accession>
<feature type="domain" description="AB hydrolase-1" evidence="1">
    <location>
        <begin position="54"/>
        <end position="329"/>
    </location>
</feature>
<dbReference type="PANTHER" id="PTHR43194">
    <property type="entry name" value="HYDROLASE ALPHA/BETA FOLD FAMILY"/>
    <property type="match status" value="1"/>
</dbReference>
<reference evidence="2" key="1">
    <citation type="submission" date="2022-10" db="EMBL/GenBank/DDBJ databases">
        <authorList>
            <person name="Byrne P K."/>
        </authorList>
    </citation>
    <scope>NUCLEOTIDE SEQUENCE</scope>
    <source>
        <strain evidence="2">ZP964</strain>
    </source>
</reference>
<keyword evidence="3" id="KW-1185">Reference proteome</keyword>
<dbReference type="InterPro" id="IPR050228">
    <property type="entry name" value="Carboxylesterase_BioH"/>
</dbReference>
<dbReference type="InterPro" id="IPR000073">
    <property type="entry name" value="AB_hydrolase_1"/>
</dbReference>